<dbReference type="PANTHER" id="PTHR33223">
    <property type="entry name" value="CCHC-TYPE DOMAIN-CONTAINING PROTEIN"/>
    <property type="match status" value="1"/>
</dbReference>
<proteinExistence type="predicted"/>
<comment type="caution">
    <text evidence="3">The sequence shown here is derived from an EMBL/GenBank/DDBJ whole genome shotgun (WGS) entry which is preliminary data.</text>
</comment>
<feature type="compositionally biased region" description="Polar residues" evidence="1">
    <location>
        <begin position="474"/>
        <end position="500"/>
    </location>
</feature>
<dbReference type="Pfam" id="PF03732">
    <property type="entry name" value="Retrotrans_gag"/>
    <property type="match status" value="1"/>
</dbReference>
<dbReference type="InterPro" id="IPR005162">
    <property type="entry name" value="Retrotrans_gag_dom"/>
</dbReference>
<name>A0A9W7JK24_HIBTR</name>
<feature type="compositionally biased region" description="Polar residues" evidence="1">
    <location>
        <begin position="432"/>
        <end position="458"/>
    </location>
</feature>
<dbReference type="PANTHER" id="PTHR33223:SF11">
    <property type="entry name" value="ELEMENT PROTEIN, PUTATIVE-RELATED"/>
    <property type="match status" value="1"/>
</dbReference>
<feature type="domain" description="Retrotransposon gag" evidence="2">
    <location>
        <begin position="137"/>
        <end position="229"/>
    </location>
</feature>
<protein>
    <recommendedName>
        <fullName evidence="2">Retrotransposon gag domain-containing protein</fullName>
    </recommendedName>
</protein>
<evidence type="ECO:0000256" key="1">
    <source>
        <dbReference type="SAM" id="MobiDB-lite"/>
    </source>
</evidence>
<feature type="compositionally biased region" description="Basic and acidic residues" evidence="1">
    <location>
        <begin position="18"/>
        <end position="28"/>
    </location>
</feature>
<dbReference type="OrthoDB" id="999762at2759"/>
<evidence type="ECO:0000313" key="3">
    <source>
        <dbReference type="EMBL" id="GMJ16126.1"/>
    </source>
</evidence>
<keyword evidence="4" id="KW-1185">Reference proteome</keyword>
<dbReference type="AlphaFoldDB" id="A0A9W7JK24"/>
<reference evidence="3" key="1">
    <citation type="submission" date="2023-05" db="EMBL/GenBank/DDBJ databases">
        <title>Genome and transcriptome analyses reveal genes involved in the formation of fine ridges on petal epidermal cells in Hibiscus trionum.</title>
        <authorList>
            <person name="Koshimizu S."/>
            <person name="Masuda S."/>
            <person name="Ishii T."/>
            <person name="Shirasu K."/>
            <person name="Hoshino A."/>
            <person name="Arita M."/>
        </authorList>
    </citation>
    <scope>NUCLEOTIDE SEQUENCE</scope>
    <source>
        <strain evidence="3">Hamamatsu line</strain>
    </source>
</reference>
<organism evidence="3 4">
    <name type="scientific">Hibiscus trionum</name>
    <name type="common">Flower of an hour</name>
    <dbReference type="NCBI Taxonomy" id="183268"/>
    <lineage>
        <taxon>Eukaryota</taxon>
        <taxon>Viridiplantae</taxon>
        <taxon>Streptophyta</taxon>
        <taxon>Embryophyta</taxon>
        <taxon>Tracheophyta</taxon>
        <taxon>Spermatophyta</taxon>
        <taxon>Magnoliopsida</taxon>
        <taxon>eudicotyledons</taxon>
        <taxon>Gunneridae</taxon>
        <taxon>Pentapetalae</taxon>
        <taxon>rosids</taxon>
        <taxon>malvids</taxon>
        <taxon>Malvales</taxon>
        <taxon>Malvaceae</taxon>
        <taxon>Malvoideae</taxon>
        <taxon>Hibiscus</taxon>
    </lineage>
</organism>
<gene>
    <name evidence="3" type="ORF">HRI_005281800</name>
</gene>
<evidence type="ECO:0000259" key="2">
    <source>
        <dbReference type="Pfam" id="PF03732"/>
    </source>
</evidence>
<feature type="compositionally biased region" description="Low complexity" evidence="1">
    <location>
        <begin position="368"/>
        <end position="387"/>
    </location>
</feature>
<accession>A0A9W7JK24</accession>
<dbReference type="EMBL" id="BSYR01000101">
    <property type="protein sequence ID" value="GMJ16126.1"/>
    <property type="molecule type" value="Genomic_DNA"/>
</dbReference>
<feature type="region of interest" description="Disordered" evidence="1">
    <location>
        <begin position="335"/>
        <end position="390"/>
    </location>
</feature>
<dbReference type="Proteomes" id="UP001165190">
    <property type="component" value="Unassembled WGS sequence"/>
</dbReference>
<feature type="region of interest" description="Disordered" evidence="1">
    <location>
        <begin position="432"/>
        <end position="518"/>
    </location>
</feature>
<evidence type="ECO:0000313" key="4">
    <source>
        <dbReference type="Proteomes" id="UP001165190"/>
    </source>
</evidence>
<feature type="region of interest" description="Disordered" evidence="1">
    <location>
        <begin position="1"/>
        <end position="59"/>
    </location>
</feature>
<sequence>MTRKNPSILAPYNPEIEASARRTHGETLRRKKQSTRRSEQESTSETTPIDEPTQEPEPMADQTIRELNATPTVQQPLCIAFPQGDTPFQLKTGLIHLLPTFNGLPTESPHKHLAEFHMVCSSMKPQGVSEDQIKLRAFPFSLAGNAKEWLFYLPPNSINTWGDLSRVFLDRYFPAAKATELRRNILSIQKMHDESLYEYWERFKKLCASCPQHGLSEQTLLQYLYEGMLPMDKKMVDAASGGALVNMTSTAARTLISTMAANSQQFGSTSEPSRRVQTVSTISLENKIDNLTNIVYSLVSGEIKAAKVCEICTMPDHATDLCPLLRDTSGAQVNAIHNFPGPPQRPYNPHSNTFNPGWRDHPNLSYGNQNPNYQPRQQPPHQNQAPQKSSLESIVERLAVSQEKFQTQTQSHLQQIDKQISQLTQAVSRIESQGKLPSQTETNPRENVSAITLRSGTVITPKPPKQTEQKSDEQGSSSKDQNEKSPPTAGNSKSNISVSTYEHVPPFPGRLAKRDKKEEEKEILDVFKKVEINIPLLDVIRKVPKYARFLKDLCTN</sequence>